<reference evidence="1" key="1">
    <citation type="submission" date="2024-04" db="EMBL/GenBank/DDBJ databases">
        <authorList>
            <person name="Soro O."/>
            <person name="Kigen C."/>
            <person name="Nyerere A."/>
            <person name="Musila L."/>
        </authorList>
    </citation>
    <scope>NUCLEOTIDE SEQUENCE</scope>
</reference>
<dbReference type="EMBL" id="PP582187">
    <property type="protein sequence ID" value="WZP35596.1"/>
    <property type="molecule type" value="Genomic_DNA"/>
</dbReference>
<dbReference type="Proteomes" id="UP001432787">
    <property type="component" value="Segment"/>
</dbReference>
<evidence type="ECO:0000313" key="1">
    <source>
        <dbReference type="EMBL" id="WZP35596.1"/>
    </source>
</evidence>
<name>A0AAX4PST8_9CAUD</name>
<protein>
    <submittedName>
        <fullName evidence="1">Uncharacterized protein</fullName>
    </submittedName>
</protein>
<organism evidence="1 2">
    <name type="scientific">Enterococcus phage vB_Efs6_KEN16</name>
    <dbReference type="NCBI Taxonomy" id="3138325"/>
    <lineage>
        <taxon>Viruses</taxon>
        <taxon>Duplodnaviria</taxon>
        <taxon>Heunggongvirae</taxon>
        <taxon>Uroviricota</taxon>
        <taxon>Caudoviricetes</taxon>
        <taxon>Herelleviridae</taxon>
        <taxon>Brockvirinae</taxon>
        <taxon>Kochikohdavirus</taxon>
    </lineage>
</organism>
<evidence type="ECO:0000313" key="2">
    <source>
        <dbReference type="Proteomes" id="UP001432787"/>
    </source>
</evidence>
<sequence>MNMKLNVIHLLFCLFQEQENYSILSYESIDEFYSRLGYDLESEWLLRDLGINGTSDLLELLTDYNNLLENEITKAVFSDKWL</sequence>
<proteinExistence type="predicted"/>
<accession>A0AAX4PST8</accession>